<proteinExistence type="predicted"/>
<sequence>MDKETILNSIFENDPLGILEIKAKNPVVTADDRLKASFEEINSFYETHNREPKKCTDMNERGLFSRLQGIKENPTKIEALKQYDRFNLLQEV</sequence>
<dbReference type="AlphaFoldDB" id="A0AA46S037"/>
<gene>
    <name evidence="1" type="ORF">NGX11_07370</name>
</gene>
<protein>
    <submittedName>
        <fullName evidence="1">Uncharacterized protein</fullName>
    </submittedName>
</protein>
<dbReference type="RefSeq" id="WP_263514258.1">
    <property type="nucleotide sequence ID" value="NZ_CP099556.1"/>
</dbReference>
<evidence type="ECO:0000313" key="1">
    <source>
        <dbReference type="EMBL" id="UYF42725.1"/>
    </source>
</evidence>
<organism evidence="1 2">
    <name type="scientific">Aliarcobacter cryaerophilus</name>
    <dbReference type="NCBI Taxonomy" id="28198"/>
    <lineage>
        <taxon>Bacteria</taxon>
        <taxon>Pseudomonadati</taxon>
        <taxon>Campylobacterota</taxon>
        <taxon>Epsilonproteobacteria</taxon>
        <taxon>Campylobacterales</taxon>
        <taxon>Arcobacteraceae</taxon>
        <taxon>Aliarcobacter</taxon>
    </lineage>
</organism>
<accession>A0AA46S037</accession>
<evidence type="ECO:0000313" key="2">
    <source>
        <dbReference type="Proteomes" id="UP001164100"/>
    </source>
</evidence>
<reference evidence="1" key="1">
    <citation type="journal article" date="2022" name="Front. Microbiol.">
        <title>Species classification and novel plasmid identifications in Arcobacter cryaerophilus and Arcobacter cryaerophilus-like organisms.</title>
        <authorList>
            <person name="Zhou G."/>
            <person name="Wang M."/>
            <person name="Wang H."/>
            <person name="Chen X."/>
            <person name="Gu Y."/>
            <person name="Shao Z."/>
            <person name="Zhang J."/>
            <person name="Zhang M."/>
        </authorList>
    </citation>
    <scope>NUCLEOTIDE SEQUENCE</scope>
    <source>
        <strain evidence="1">ICDCAC48</strain>
    </source>
</reference>
<dbReference type="Proteomes" id="UP001164100">
    <property type="component" value="Chromosome"/>
</dbReference>
<dbReference type="EMBL" id="CP099556">
    <property type="protein sequence ID" value="UYF42725.1"/>
    <property type="molecule type" value="Genomic_DNA"/>
</dbReference>
<name>A0AA46S037_9BACT</name>